<evidence type="ECO:0000256" key="8">
    <source>
        <dbReference type="PROSITE-ProRule" id="PRU01193"/>
    </source>
</evidence>
<dbReference type="RefSeq" id="WP_051789713.1">
    <property type="nucleotide sequence ID" value="NZ_CP013251.1"/>
</dbReference>
<evidence type="ECO:0008006" key="14">
    <source>
        <dbReference type="Google" id="ProtNLM"/>
    </source>
</evidence>
<name>A0A142BA20_9GAMM</name>
<sequence>MHRADHLSLELFVVALVAFVAIALVVSFFCSVFESVLHHLTPAYVINLEKKQSCWAGKVRWLHDNLDRSLAAVLTLNTIAHTFGAAGAGAQTATVFGDASVGLFAAILTVLILFVSEIIPKTLGTNGWHKLAPYTAVCVGFLVKLQMPLIWLAEQVTRQLTPKHKKNDYLREEISAMADIGEEEGALLGTGSDLLKNMLRFRDLKIIEIMTPRSVLFTLPESMDAETYLQTCPDNAFSRVPVYSDEPDDINGFVMKNDILMAYHQRGGSITLGELKRPIIAVLENESLPRLMSTLLEQRNHIAMVVTEYGDIRGIVTLEDMIETLLGREIVDESDEVVDMQQVARQKWAERLPSQLH</sequence>
<dbReference type="InterPro" id="IPR000644">
    <property type="entry name" value="CBS_dom"/>
</dbReference>
<dbReference type="EMBL" id="CP013251">
    <property type="protein sequence ID" value="AMO55596.1"/>
    <property type="molecule type" value="Genomic_DNA"/>
</dbReference>
<keyword evidence="2 8" id="KW-0812">Transmembrane</keyword>
<feature type="domain" description="CNNM transmembrane" evidence="11">
    <location>
        <begin position="9"/>
        <end position="192"/>
    </location>
</feature>
<organism evidence="12 13">
    <name type="scientific">Endozoicomonas montiporae CL-33</name>
    <dbReference type="NCBI Taxonomy" id="570277"/>
    <lineage>
        <taxon>Bacteria</taxon>
        <taxon>Pseudomonadati</taxon>
        <taxon>Pseudomonadota</taxon>
        <taxon>Gammaproteobacteria</taxon>
        <taxon>Oceanospirillales</taxon>
        <taxon>Endozoicomonadaceae</taxon>
        <taxon>Endozoicomonas</taxon>
    </lineage>
</organism>
<comment type="subcellular location">
    <subcellularLocation>
        <location evidence="1">Membrane</location>
        <topology evidence="1">Multi-pass membrane protein</topology>
    </subcellularLocation>
</comment>
<feature type="transmembrane region" description="Helical" evidence="9">
    <location>
        <begin position="12"/>
        <end position="33"/>
    </location>
</feature>
<dbReference type="CDD" id="cd04590">
    <property type="entry name" value="CBS_pair_CorC_HlyC_assoc"/>
    <property type="match status" value="1"/>
</dbReference>
<feature type="transmembrane region" description="Helical" evidence="9">
    <location>
        <begin position="99"/>
        <end position="119"/>
    </location>
</feature>
<protein>
    <recommendedName>
        <fullName evidence="14">Hemolysin</fullName>
    </recommendedName>
</protein>
<dbReference type="KEGG" id="emp:EZMO1_1425"/>
<accession>A0A142BA20</accession>
<dbReference type="PROSITE" id="PS51846">
    <property type="entry name" value="CNNM"/>
    <property type="match status" value="1"/>
</dbReference>
<evidence type="ECO:0000259" key="10">
    <source>
        <dbReference type="PROSITE" id="PS51371"/>
    </source>
</evidence>
<dbReference type="Gene3D" id="3.10.580.10">
    <property type="entry name" value="CBS-domain"/>
    <property type="match status" value="1"/>
</dbReference>
<dbReference type="AlphaFoldDB" id="A0A142BA20"/>
<feature type="transmembrane region" description="Helical" evidence="9">
    <location>
        <begin position="70"/>
        <end position="93"/>
    </location>
</feature>
<evidence type="ECO:0000256" key="6">
    <source>
        <dbReference type="ARBA" id="ARBA00023136"/>
    </source>
</evidence>
<evidence type="ECO:0000313" key="13">
    <source>
        <dbReference type="Proteomes" id="UP000071065"/>
    </source>
</evidence>
<keyword evidence="3" id="KW-0677">Repeat</keyword>
<evidence type="ECO:0000313" key="12">
    <source>
        <dbReference type="EMBL" id="AMO55596.1"/>
    </source>
</evidence>
<feature type="transmembrane region" description="Helical" evidence="9">
    <location>
        <begin position="131"/>
        <end position="153"/>
    </location>
</feature>
<evidence type="ECO:0000256" key="9">
    <source>
        <dbReference type="SAM" id="Phobius"/>
    </source>
</evidence>
<dbReference type="InterPro" id="IPR044751">
    <property type="entry name" value="Ion_transp-like_CBS"/>
</dbReference>
<gene>
    <name evidence="12" type="ORF">EZMO1_1425</name>
</gene>
<dbReference type="PROSITE" id="PS51371">
    <property type="entry name" value="CBS"/>
    <property type="match status" value="1"/>
</dbReference>
<evidence type="ECO:0000256" key="3">
    <source>
        <dbReference type="ARBA" id="ARBA00022737"/>
    </source>
</evidence>
<proteinExistence type="predicted"/>
<keyword evidence="4 8" id="KW-1133">Transmembrane helix</keyword>
<keyword evidence="5 7" id="KW-0129">CBS domain</keyword>
<evidence type="ECO:0000256" key="7">
    <source>
        <dbReference type="PROSITE-ProRule" id="PRU00703"/>
    </source>
</evidence>
<dbReference type="GO" id="GO:0005886">
    <property type="term" value="C:plasma membrane"/>
    <property type="evidence" value="ECO:0007669"/>
    <property type="project" value="TreeGrafter"/>
</dbReference>
<dbReference type="STRING" id="570277.EZMO1_1425"/>
<evidence type="ECO:0000259" key="11">
    <source>
        <dbReference type="PROSITE" id="PS51846"/>
    </source>
</evidence>
<dbReference type="InterPro" id="IPR046342">
    <property type="entry name" value="CBS_dom_sf"/>
</dbReference>
<keyword evidence="6 8" id="KW-0472">Membrane</keyword>
<dbReference type="PANTHER" id="PTHR22777:SF4">
    <property type="entry name" value="UPF0053 PROTEIN SLL1254"/>
    <property type="match status" value="1"/>
</dbReference>
<dbReference type="Proteomes" id="UP000071065">
    <property type="component" value="Chromosome"/>
</dbReference>
<feature type="domain" description="CBS" evidence="10">
    <location>
        <begin position="275"/>
        <end position="333"/>
    </location>
</feature>
<evidence type="ECO:0000256" key="2">
    <source>
        <dbReference type="ARBA" id="ARBA00022692"/>
    </source>
</evidence>
<evidence type="ECO:0000256" key="5">
    <source>
        <dbReference type="ARBA" id="ARBA00023122"/>
    </source>
</evidence>
<dbReference type="InterPro" id="IPR002550">
    <property type="entry name" value="CNNM"/>
</dbReference>
<dbReference type="Pfam" id="PF01595">
    <property type="entry name" value="CNNM"/>
    <property type="match status" value="1"/>
</dbReference>
<dbReference type="Pfam" id="PF00571">
    <property type="entry name" value="CBS"/>
    <property type="match status" value="1"/>
</dbReference>
<reference evidence="12 13" key="1">
    <citation type="journal article" date="2016" name="Front. Microbiol.">
        <title>Genomic Insight into the Host-Endosymbiont Relationship of Endozoicomonas montiporae CL-33(T) with its Coral Host.</title>
        <authorList>
            <person name="Ding J.-Y."/>
            <person name="Shiu J.-H."/>
            <person name="Chen W.-M."/>
            <person name="Chiang Y.-R."/>
            <person name="Tang S.-L."/>
        </authorList>
    </citation>
    <scope>NUCLEOTIDE SEQUENCE [LARGE SCALE GENOMIC DNA]</scope>
    <source>
        <strain evidence="12 13">CL-33</strain>
    </source>
</reference>
<dbReference type="SUPFAM" id="SSF54631">
    <property type="entry name" value="CBS-domain pair"/>
    <property type="match status" value="1"/>
</dbReference>
<evidence type="ECO:0000256" key="4">
    <source>
        <dbReference type="ARBA" id="ARBA00022989"/>
    </source>
</evidence>
<evidence type="ECO:0000256" key="1">
    <source>
        <dbReference type="ARBA" id="ARBA00004141"/>
    </source>
</evidence>
<dbReference type="PANTHER" id="PTHR22777">
    <property type="entry name" value="HEMOLYSIN-RELATED"/>
    <property type="match status" value="1"/>
</dbReference>
<dbReference type="PATRIC" id="fig|570277.3.peg.1544"/>